<reference evidence="3 4" key="1">
    <citation type="submission" date="2016-11" db="EMBL/GenBank/DDBJ databases">
        <authorList>
            <person name="Jaros S."/>
            <person name="Januszkiewicz K."/>
            <person name="Wedrychowicz H."/>
        </authorList>
    </citation>
    <scope>NUCLEOTIDE SEQUENCE [LARGE SCALE GENOMIC DNA]</scope>
    <source>
        <strain evidence="3 4">DSM 43832</strain>
    </source>
</reference>
<dbReference type="Gene3D" id="1.20.120.450">
    <property type="entry name" value="dinb family like domain"/>
    <property type="match status" value="1"/>
</dbReference>
<proteinExistence type="predicted"/>
<protein>
    <submittedName>
        <fullName evidence="3">TIGR03086 family protein</fullName>
    </submittedName>
</protein>
<organism evidence="3 4">
    <name type="scientific">Pseudonocardia thermophila</name>
    <dbReference type="NCBI Taxonomy" id="1848"/>
    <lineage>
        <taxon>Bacteria</taxon>
        <taxon>Bacillati</taxon>
        <taxon>Actinomycetota</taxon>
        <taxon>Actinomycetes</taxon>
        <taxon>Pseudonocardiales</taxon>
        <taxon>Pseudonocardiaceae</taxon>
        <taxon>Pseudonocardia</taxon>
    </lineage>
</organism>
<dbReference type="InterPro" id="IPR017517">
    <property type="entry name" value="Maleyloyr_isom"/>
</dbReference>
<dbReference type="Pfam" id="PF11716">
    <property type="entry name" value="MDMPI_N"/>
    <property type="match status" value="1"/>
</dbReference>
<dbReference type="Proteomes" id="UP000184363">
    <property type="component" value="Unassembled WGS sequence"/>
</dbReference>
<dbReference type="SUPFAM" id="SSF109854">
    <property type="entry name" value="DinB/YfiT-like putative metalloenzymes"/>
    <property type="match status" value="1"/>
</dbReference>
<dbReference type="AlphaFoldDB" id="A0A1M6RRU4"/>
<evidence type="ECO:0000313" key="4">
    <source>
        <dbReference type="Proteomes" id="UP000184363"/>
    </source>
</evidence>
<keyword evidence="4" id="KW-1185">Reference proteome</keyword>
<evidence type="ECO:0000313" key="3">
    <source>
        <dbReference type="EMBL" id="SHK35169.1"/>
    </source>
</evidence>
<dbReference type="InterPro" id="IPR034660">
    <property type="entry name" value="DinB/YfiT-like"/>
</dbReference>
<dbReference type="EMBL" id="FRAP01000005">
    <property type="protein sequence ID" value="SHK35169.1"/>
    <property type="molecule type" value="Genomic_DNA"/>
</dbReference>
<evidence type="ECO:0000259" key="2">
    <source>
        <dbReference type="Pfam" id="PF11716"/>
    </source>
</evidence>
<accession>A0A1M6RRU4</accession>
<name>A0A1M6RRU4_PSETH</name>
<feature type="region of interest" description="Disordered" evidence="1">
    <location>
        <begin position="177"/>
        <end position="210"/>
    </location>
</feature>
<dbReference type="InterPro" id="IPR017520">
    <property type="entry name" value="CHP03086"/>
</dbReference>
<dbReference type="NCBIfam" id="TIGR03086">
    <property type="entry name" value="TIGR03086 family metal-binding protein"/>
    <property type="match status" value="1"/>
</dbReference>
<dbReference type="STRING" id="1848.SAMN05443637_105125"/>
<feature type="domain" description="Mycothiol-dependent maleylpyruvate isomerase metal-binding" evidence="2">
    <location>
        <begin position="32"/>
        <end position="149"/>
    </location>
</feature>
<dbReference type="InterPro" id="IPR024344">
    <property type="entry name" value="MDMPI_metal-binding"/>
</dbReference>
<evidence type="ECO:0000256" key="1">
    <source>
        <dbReference type="SAM" id="MobiDB-lite"/>
    </source>
</evidence>
<dbReference type="GO" id="GO:0046872">
    <property type="term" value="F:metal ion binding"/>
    <property type="evidence" value="ECO:0007669"/>
    <property type="project" value="InterPro"/>
</dbReference>
<gene>
    <name evidence="3" type="ORF">SAMN05443637_105125</name>
</gene>
<dbReference type="NCBIfam" id="TIGR03083">
    <property type="entry name" value="maleylpyruvate isomerase family mycothiol-dependent enzyme"/>
    <property type="match status" value="1"/>
</dbReference>
<sequence>MALYERDSVAMTVRTSQITDPRPLVADALTWVHGLLTGVRADQLDAPTPCPEFDVRTLAGHLVASLGKARLAGEGGDPRTAPAVAAGIPDDGYAAAYAAAAGRVWEVWGSPQGDPLLDRELTAPFGTVAGRVALLAYLNEALVHGWDLAVATGQPAEAPRETAEAALAAVQQVLPEQPRGGPIPFAPPVTPAPDAGPTERLANWCGRSRT</sequence>